<feature type="signal peptide" evidence="2">
    <location>
        <begin position="1"/>
        <end position="29"/>
    </location>
</feature>
<gene>
    <name evidence="3" type="ORF">SLEP1_g49075</name>
</gene>
<dbReference type="Proteomes" id="UP001054252">
    <property type="component" value="Unassembled WGS sequence"/>
</dbReference>
<evidence type="ECO:0000256" key="1">
    <source>
        <dbReference type="SAM" id="Phobius"/>
    </source>
</evidence>
<accession>A0AAV5LWV2</accession>
<keyword evidence="1" id="KW-0472">Membrane</keyword>
<keyword evidence="1" id="KW-0812">Transmembrane</keyword>
<keyword evidence="2" id="KW-0732">Signal</keyword>
<name>A0AAV5LWV2_9ROSI</name>
<comment type="caution">
    <text evidence="3">The sequence shown here is derived from an EMBL/GenBank/DDBJ whole genome shotgun (WGS) entry which is preliminary data.</text>
</comment>
<protein>
    <recommendedName>
        <fullName evidence="5">AT4G36440-like protein</fullName>
    </recommendedName>
</protein>
<organism evidence="3 4">
    <name type="scientific">Rubroshorea leprosula</name>
    <dbReference type="NCBI Taxonomy" id="152421"/>
    <lineage>
        <taxon>Eukaryota</taxon>
        <taxon>Viridiplantae</taxon>
        <taxon>Streptophyta</taxon>
        <taxon>Embryophyta</taxon>
        <taxon>Tracheophyta</taxon>
        <taxon>Spermatophyta</taxon>
        <taxon>Magnoliopsida</taxon>
        <taxon>eudicotyledons</taxon>
        <taxon>Gunneridae</taxon>
        <taxon>Pentapetalae</taxon>
        <taxon>rosids</taxon>
        <taxon>malvids</taxon>
        <taxon>Malvales</taxon>
        <taxon>Dipterocarpaceae</taxon>
        <taxon>Rubroshorea</taxon>
    </lineage>
</organism>
<evidence type="ECO:0000313" key="3">
    <source>
        <dbReference type="EMBL" id="GKV41564.1"/>
    </source>
</evidence>
<feature type="chain" id="PRO_5043876370" description="AT4G36440-like protein" evidence="2">
    <location>
        <begin position="30"/>
        <end position="407"/>
    </location>
</feature>
<dbReference type="PANTHER" id="PTHR35752:SF1">
    <property type="entry name" value="G-PROTEIN COUPLED RECEPTOR"/>
    <property type="match status" value="1"/>
</dbReference>
<keyword evidence="1" id="KW-1133">Transmembrane helix</keyword>
<evidence type="ECO:0008006" key="5">
    <source>
        <dbReference type="Google" id="ProtNLM"/>
    </source>
</evidence>
<keyword evidence="4" id="KW-1185">Reference proteome</keyword>
<evidence type="ECO:0000313" key="4">
    <source>
        <dbReference type="Proteomes" id="UP001054252"/>
    </source>
</evidence>
<dbReference type="PANTHER" id="PTHR35752">
    <property type="entry name" value="G-PROTEIN COUPLED RECEPTOR"/>
    <property type="match status" value="1"/>
</dbReference>
<proteinExistence type="predicted"/>
<sequence>MKLLQRRLNAQSLFIVVAAVLWQPFGVASIPIPESNCYALDNSSRLVDFSSWIGIPFEYEGKYSDVVVRFCKDVESRSQTGYVGFGRFDKFNHFVSGSGSVNFVQGFYHGDLMNCEDSPDKMGRTAQVNIICGSCLNGECKGGVGCICNVTYESTCRAVVELAIPCKEPGQRVFEGFTVGFHPRSWEIVYNGMTQLGFERAHHEFSFRTEQFHVALYMTAIASRSTLVQKPIVQVFPDSGLEVKLSGSGAAGKSPTTLSPSMLLIDWRCVKVRDAPYVVNITIPVEGYEPIEFFLTKMCEYTQDQGGDATRGWAVFGVISFIFMVSSILFCCGGFVYKTRVERQHGIDALPGMAILSACLETVSGAGQSYSRHEDLNAAFAREASWEHQPVPAQGTWRPSERKYGSM</sequence>
<reference evidence="3 4" key="1">
    <citation type="journal article" date="2021" name="Commun. Biol.">
        <title>The genome of Shorea leprosula (Dipterocarpaceae) highlights the ecological relevance of drought in aseasonal tropical rainforests.</title>
        <authorList>
            <person name="Ng K.K.S."/>
            <person name="Kobayashi M.J."/>
            <person name="Fawcett J.A."/>
            <person name="Hatakeyama M."/>
            <person name="Paape T."/>
            <person name="Ng C.H."/>
            <person name="Ang C.C."/>
            <person name="Tnah L.H."/>
            <person name="Lee C.T."/>
            <person name="Nishiyama T."/>
            <person name="Sese J."/>
            <person name="O'Brien M.J."/>
            <person name="Copetti D."/>
            <person name="Mohd Noor M.I."/>
            <person name="Ong R.C."/>
            <person name="Putra M."/>
            <person name="Sireger I.Z."/>
            <person name="Indrioko S."/>
            <person name="Kosugi Y."/>
            <person name="Izuno A."/>
            <person name="Isagi Y."/>
            <person name="Lee S.L."/>
            <person name="Shimizu K.K."/>
        </authorList>
    </citation>
    <scope>NUCLEOTIDE SEQUENCE [LARGE SCALE GENOMIC DNA]</scope>
    <source>
        <strain evidence="3">214</strain>
    </source>
</reference>
<dbReference type="EMBL" id="BPVZ01000150">
    <property type="protein sequence ID" value="GKV41564.1"/>
    <property type="molecule type" value="Genomic_DNA"/>
</dbReference>
<evidence type="ECO:0000256" key="2">
    <source>
        <dbReference type="SAM" id="SignalP"/>
    </source>
</evidence>
<feature type="transmembrane region" description="Helical" evidence="1">
    <location>
        <begin position="313"/>
        <end position="337"/>
    </location>
</feature>
<dbReference type="AlphaFoldDB" id="A0AAV5LWV2"/>